<comment type="caution">
    <text evidence="2">The sequence shown here is derived from an EMBL/GenBank/DDBJ whole genome shotgun (WGS) entry which is preliminary data.</text>
</comment>
<evidence type="ECO:0000313" key="3">
    <source>
        <dbReference type="Proteomes" id="UP000283509"/>
    </source>
</evidence>
<dbReference type="AlphaFoldDB" id="A0A3R7PK77"/>
<reference evidence="2 3" key="1">
    <citation type="submission" date="2018-04" db="EMBL/GenBank/DDBJ databases">
        <authorList>
            <person name="Zhang X."/>
            <person name="Yuan J."/>
            <person name="Li F."/>
            <person name="Xiang J."/>
        </authorList>
    </citation>
    <scope>NUCLEOTIDE SEQUENCE [LARGE SCALE GENOMIC DNA]</scope>
    <source>
        <tissue evidence="2">Muscle</tissue>
    </source>
</reference>
<feature type="region of interest" description="Disordered" evidence="1">
    <location>
        <begin position="14"/>
        <end position="40"/>
    </location>
</feature>
<feature type="compositionally biased region" description="Low complexity" evidence="1">
    <location>
        <begin position="14"/>
        <end position="27"/>
    </location>
</feature>
<dbReference type="EMBL" id="QCYY01001879">
    <property type="protein sequence ID" value="ROT74541.1"/>
    <property type="molecule type" value="Genomic_DNA"/>
</dbReference>
<sequence>MIIPLFIADLSPAASSSGNTNSTGLTLPLRRHGATPSATPSALYPRPMMLRLTRFLPASPSDGSCHLLGDSQHLRLSFCLSSFVPLPYSLSALAISVHVSSGHSHNLTPFFPPISPHLAPPPPHPWGRGGGSRLSWPARRTFLPCSCSDLRQHLPCATSITHTMGIARREMSNDTHFTSVYITLIYTLEIPPEPTPWKYHPNLHPGNTTLVHTPLHPANLHPEPYYTLEIPPLHPGNTTRTYTWNRTYTLDTYQPRTWKYHPNLHPGNLHLENHQPTPAGNTTATPRYTLEIPPTYPVRVYTYTMEPIPPNYHIHSGNTTGLHPGNTTRTYTWNNHPNLHPGNTTRTYTRKYPRSYTLEYHPNLHPGNTTRTYTLTTLDSILHPGNTTRTYTLEIPLDPTPWKYHPNLHPGNTTRTYTWKYHPNLPWKYHPEPTPWKYHPNLHLKYQPEPNPGNTTRSYTLEIHPNLHPGNTTRTTPFTPWKYHSIYTLEIPPNPTPWKIPPNLHPGNTLDPTP</sequence>
<dbReference type="Proteomes" id="UP000283509">
    <property type="component" value="Unassembled WGS sequence"/>
</dbReference>
<keyword evidence="3" id="KW-1185">Reference proteome</keyword>
<evidence type="ECO:0000256" key="1">
    <source>
        <dbReference type="SAM" id="MobiDB-lite"/>
    </source>
</evidence>
<protein>
    <submittedName>
        <fullName evidence="2">Uncharacterized protein</fullName>
    </submittedName>
</protein>
<accession>A0A3R7PK77</accession>
<gene>
    <name evidence="2" type="ORF">C7M84_006953</name>
</gene>
<proteinExistence type="predicted"/>
<name>A0A3R7PK77_PENVA</name>
<evidence type="ECO:0000313" key="2">
    <source>
        <dbReference type="EMBL" id="ROT74541.1"/>
    </source>
</evidence>
<organism evidence="2 3">
    <name type="scientific">Penaeus vannamei</name>
    <name type="common">Whiteleg shrimp</name>
    <name type="synonym">Litopenaeus vannamei</name>
    <dbReference type="NCBI Taxonomy" id="6689"/>
    <lineage>
        <taxon>Eukaryota</taxon>
        <taxon>Metazoa</taxon>
        <taxon>Ecdysozoa</taxon>
        <taxon>Arthropoda</taxon>
        <taxon>Crustacea</taxon>
        <taxon>Multicrustacea</taxon>
        <taxon>Malacostraca</taxon>
        <taxon>Eumalacostraca</taxon>
        <taxon>Eucarida</taxon>
        <taxon>Decapoda</taxon>
        <taxon>Dendrobranchiata</taxon>
        <taxon>Penaeoidea</taxon>
        <taxon>Penaeidae</taxon>
        <taxon>Penaeus</taxon>
    </lineage>
</organism>
<reference evidence="2 3" key="2">
    <citation type="submission" date="2019-01" db="EMBL/GenBank/DDBJ databases">
        <title>The decoding of complex shrimp genome reveals the adaptation for benthos swimmer, frequently molting mechanism and breeding impact on genome.</title>
        <authorList>
            <person name="Sun Y."/>
            <person name="Gao Y."/>
            <person name="Yu Y."/>
        </authorList>
    </citation>
    <scope>NUCLEOTIDE SEQUENCE [LARGE SCALE GENOMIC DNA]</scope>
    <source>
        <tissue evidence="2">Muscle</tissue>
    </source>
</reference>